<evidence type="ECO:0000313" key="2">
    <source>
        <dbReference type="Proteomes" id="UP001054945"/>
    </source>
</evidence>
<gene>
    <name evidence="1" type="ORF">CEXT_177131</name>
</gene>
<protein>
    <submittedName>
        <fullName evidence="1">Uncharacterized protein</fullName>
    </submittedName>
</protein>
<accession>A0AAV4X115</accession>
<dbReference type="Proteomes" id="UP001054945">
    <property type="component" value="Unassembled WGS sequence"/>
</dbReference>
<dbReference type="EMBL" id="BPLR01016937">
    <property type="protein sequence ID" value="GIY87438.1"/>
    <property type="molecule type" value="Genomic_DNA"/>
</dbReference>
<evidence type="ECO:0000313" key="1">
    <source>
        <dbReference type="EMBL" id="GIY87438.1"/>
    </source>
</evidence>
<sequence>MSPRCKALKLEEESYFPPTVQMFHFLAVIDAVYRFKGVLLMVDAVKFSYAASARDLGRMPGRFSEMATSCVGLHPPQCSSLLLP</sequence>
<proteinExistence type="predicted"/>
<dbReference type="AlphaFoldDB" id="A0AAV4X115"/>
<name>A0AAV4X115_CAEEX</name>
<keyword evidence="2" id="KW-1185">Reference proteome</keyword>
<comment type="caution">
    <text evidence="1">The sequence shown here is derived from an EMBL/GenBank/DDBJ whole genome shotgun (WGS) entry which is preliminary data.</text>
</comment>
<organism evidence="1 2">
    <name type="scientific">Caerostris extrusa</name>
    <name type="common">Bark spider</name>
    <name type="synonym">Caerostris bankana</name>
    <dbReference type="NCBI Taxonomy" id="172846"/>
    <lineage>
        <taxon>Eukaryota</taxon>
        <taxon>Metazoa</taxon>
        <taxon>Ecdysozoa</taxon>
        <taxon>Arthropoda</taxon>
        <taxon>Chelicerata</taxon>
        <taxon>Arachnida</taxon>
        <taxon>Araneae</taxon>
        <taxon>Araneomorphae</taxon>
        <taxon>Entelegynae</taxon>
        <taxon>Araneoidea</taxon>
        <taxon>Araneidae</taxon>
        <taxon>Caerostris</taxon>
    </lineage>
</organism>
<reference evidence="1 2" key="1">
    <citation type="submission" date="2021-06" db="EMBL/GenBank/DDBJ databases">
        <title>Caerostris extrusa draft genome.</title>
        <authorList>
            <person name="Kono N."/>
            <person name="Arakawa K."/>
        </authorList>
    </citation>
    <scope>NUCLEOTIDE SEQUENCE [LARGE SCALE GENOMIC DNA]</scope>
</reference>